<evidence type="ECO:0000313" key="3">
    <source>
        <dbReference type="Proteomes" id="UP000776700"/>
    </source>
</evidence>
<reference evidence="2" key="2">
    <citation type="submission" date="2021-09" db="EMBL/GenBank/DDBJ databases">
        <authorList>
            <person name="Gilroy R."/>
        </authorList>
    </citation>
    <scope>NUCLEOTIDE SEQUENCE</scope>
    <source>
        <strain evidence="2">1277</strain>
    </source>
</reference>
<evidence type="ECO:0000256" key="1">
    <source>
        <dbReference type="SAM" id="MobiDB-lite"/>
    </source>
</evidence>
<evidence type="ECO:0008006" key="4">
    <source>
        <dbReference type="Google" id="ProtNLM"/>
    </source>
</evidence>
<name>A0A921T156_9FIRM</name>
<dbReference type="AlphaFoldDB" id="A0A921T156"/>
<protein>
    <recommendedName>
        <fullName evidence="4">Phage portal protein</fullName>
    </recommendedName>
</protein>
<dbReference type="EMBL" id="DYUB01000336">
    <property type="protein sequence ID" value="HJG97585.1"/>
    <property type="molecule type" value="Genomic_DNA"/>
</dbReference>
<evidence type="ECO:0000313" key="2">
    <source>
        <dbReference type="EMBL" id="HJG97585.1"/>
    </source>
</evidence>
<reference evidence="2" key="1">
    <citation type="journal article" date="2021" name="PeerJ">
        <title>Extensive microbial diversity within the chicken gut microbiome revealed by metagenomics and culture.</title>
        <authorList>
            <person name="Gilroy R."/>
            <person name="Ravi A."/>
            <person name="Getino M."/>
            <person name="Pursley I."/>
            <person name="Horton D.L."/>
            <person name="Alikhan N.F."/>
            <person name="Baker D."/>
            <person name="Gharbi K."/>
            <person name="Hall N."/>
            <person name="Watson M."/>
            <person name="Adriaenssens E.M."/>
            <person name="Foster-Nyarko E."/>
            <person name="Jarju S."/>
            <person name="Secka A."/>
            <person name="Antonio M."/>
            <person name="Oren A."/>
            <person name="Chaudhuri R.R."/>
            <person name="La Ragione R."/>
            <person name="Hildebrand F."/>
            <person name="Pallen M.J."/>
        </authorList>
    </citation>
    <scope>NUCLEOTIDE SEQUENCE</scope>
    <source>
        <strain evidence="2">1277</strain>
    </source>
</reference>
<sequence length="495" mass="56251">MSEEKKIPFSHNEEYVDKQLRSINQMLEHRNYSLMNGIINASNEIYRSRRINRNSLRRALADPYNPNNVEILQQASMMLKATNGIYKRVLNYHASMYTHDFMLLPLEVDKIKTPNKIQKAYAEASQYIEKFNIKYNSSWIKERVLEQGELFVYKIEDSGGIILQEIPNTFCKITSVENDVSKYAINLKKLSDNNIVFFPKEIQLLYRKFKKGNINKNDLIDGCYYELKNNAIAFNLNRFAPKGIPYYCTIFDDLMELEDMKDLKSQNAVIESIKLIHQKFPVDKDTGVSLIDFDVITQYHNATKSTLPNGTAVTTNPLDLQALYLSDSNSKISSNVSQARDTIYDSAGVNSELFNGNKNTTEAVAMGIIADNLVAKPLNDMINNWINYELRKKKIGGLTWTVKMLDTTEFNKDKRINSAKEAMAYGGSRLEFLARSGYTPLQSLSVLKMESMLGLDELMIPQSTSHTQSSSDVGRPSKEDGGTGNEDTVTPEAQN</sequence>
<comment type="caution">
    <text evidence="2">The sequence shown here is derived from an EMBL/GenBank/DDBJ whole genome shotgun (WGS) entry which is preliminary data.</text>
</comment>
<dbReference type="Proteomes" id="UP000776700">
    <property type="component" value="Unassembled WGS sequence"/>
</dbReference>
<feature type="region of interest" description="Disordered" evidence="1">
    <location>
        <begin position="462"/>
        <end position="495"/>
    </location>
</feature>
<gene>
    <name evidence="2" type="ORF">K8V90_10825</name>
</gene>
<accession>A0A921T156</accession>
<organism evidence="2 3">
    <name type="scientific">Romboutsia timonensis</name>
    <dbReference type="NCBI Taxonomy" id="1776391"/>
    <lineage>
        <taxon>Bacteria</taxon>
        <taxon>Bacillati</taxon>
        <taxon>Bacillota</taxon>
        <taxon>Clostridia</taxon>
        <taxon>Peptostreptococcales</taxon>
        <taxon>Peptostreptococcaceae</taxon>
        <taxon>Romboutsia</taxon>
    </lineage>
</organism>
<feature type="compositionally biased region" description="Polar residues" evidence="1">
    <location>
        <begin position="485"/>
        <end position="495"/>
    </location>
</feature>
<feature type="compositionally biased region" description="Polar residues" evidence="1">
    <location>
        <begin position="462"/>
        <end position="472"/>
    </location>
</feature>
<proteinExistence type="predicted"/>